<gene>
    <name evidence="1" type="ORF">ET471_08045</name>
</gene>
<evidence type="ECO:0000313" key="1">
    <source>
        <dbReference type="EMBL" id="QAY69987.1"/>
    </source>
</evidence>
<dbReference type="OrthoDB" id="5143769at2"/>
<sequence length="170" mass="17839">MARIVDLGVTQYTWVPGVAGLTTPSAPLLTDLAAVGAKNISQYVVTTTDVNPDPSDTVNERAITDVSNAVVPTVGNYHGSLVLFRDFAAGIPTVDDPMAMFDKGAYGWLVRRLGKAATVALAASDIVDVFLFLVDNVTKTGGQGDGYLKANITLLQQGQFYTDVVVASGS</sequence>
<reference evidence="1 2" key="1">
    <citation type="submission" date="2019-01" db="EMBL/GenBank/DDBJ databases">
        <title>Genome sequencing of strain FW10M-9.</title>
        <authorList>
            <person name="Heo J."/>
            <person name="Kim S.-J."/>
            <person name="Kim J.-S."/>
            <person name="Hong S.-B."/>
            <person name="Kwon S.-W."/>
        </authorList>
    </citation>
    <scope>NUCLEOTIDE SEQUENCE [LARGE SCALE GENOMIC DNA]</scope>
    <source>
        <strain evidence="1 2">FW10M-9</strain>
    </source>
</reference>
<proteinExistence type="predicted"/>
<dbReference type="RefSeq" id="WP_129187500.1">
    <property type="nucleotide sequence ID" value="NZ_CP035493.1"/>
</dbReference>
<accession>A0A4P6F9F1</accession>
<dbReference type="EMBL" id="CP035493">
    <property type="protein sequence ID" value="QAY69987.1"/>
    <property type="molecule type" value="Genomic_DNA"/>
</dbReference>
<organism evidence="1 2">
    <name type="scientific">Xylanimonas protaetiae</name>
    <dbReference type="NCBI Taxonomy" id="2509457"/>
    <lineage>
        <taxon>Bacteria</taxon>
        <taxon>Bacillati</taxon>
        <taxon>Actinomycetota</taxon>
        <taxon>Actinomycetes</taxon>
        <taxon>Micrococcales</taxon>
        <taxon>Promicromonosporaceae</taxon>
        <taxon>Xylanimonas</taxon>
    </lineage>
</organism>
<dbReference type="KEGG" id="xya:ET471_08045"/>
<dbReference type="Pfam" id="PF25595">
    <property type="entry name" value="Phage_TTP_16"/>
    <property type="match status" value="1"/>
</dbReference>
<evidence type="ECO:0000313" key="2">
    <source>
        <dbReference type="Proteomes" id="UP000292118"/>
    </source>
</evidence>
<protein>
    <submittedName>
        <fullName evidence="1">Uncharacterized protein</fullName>
    </submittedName>
</protein>
<dbReference type="Proteomes" id="UP000292118">
    <property type="component" value="Chromosome"/>
</dbReference>
<dbReference type="InterPro" id="IPR058009">
    <property type="entry name" value="TTP_Phage_16"/>
</dbReference>
<name>A0A4P6F9F1_9MICO</name>
<keyword evidence="2" id="KW-1185">Reference proteome</keyword>
<dbReference type="AlphaFoldDB" id="A0A4P6F9F1"/>